<comment type="caution">
    <text evidence="3">The sequence shown here is derived from an EMBL/GenBank/DDBJ whole genome shotgun (WGS) entry which is preliminary data.</text>
</comment>
<evidence type="ECO:0000256" key="1">
    <source>
        <dbReference type="SAM" id="Phobius"/>
    </source>
</evidence>
<keyword evidence="1" id="KW-0812">Transmembrane</keyword>
<evidence type="ECO:0000313" key="4">
    <source>
        <dbReference type="Proteomes" id="UP000192247"/>
    </source>
</evidence>
<reference evidence="3 4" key="1">
    <citation type="journal article" date="2017" name="Gigascience">
        <title>Draft genome of the honey bee ectoparasitic mite, Tropilaelaps mercedesae, is shaped by the parasitic life history.</title>
        <authorList>
            <person name="Dong X."/>
            <person name="Armstrong S.D."/>
            <person name="Xia D."/>
            <person name="Makepeace B.L."/>
            <person name="Darby A.C."/>
            <person name="Kadowaki T."/>
        </authorList>
    </citation>
    <scope>NUCLEOTIDE SEQUENCE [LARGE SCALE GENOMIC DNA]</scope>
    <source>
        <strain evidence="3">Wuxi-XJTLU</strain>
    </source>
</reference>
<evidence type="ECO:0000256" key="2">
    <source>
        <dbReference type="SAM" id="SignalP"/>
    </source>
</evidence>
<feature type="transmembrane region" description="Helical" evidence="1">
    <location>
        <begin position="111"/>
        <end position="136"/>
    </location>
</feature>
<feature type="signal peptide" evidence="2">
    <location>
        <begin position="1"/>
        <end position="16"/>
    </location>
</feature>
<keyword evidence="2" id="KW-0732">Signal</keyword>
<organism evidence="3 4">
    <name type="scientific">Tropilaelaps mercedesae</name>
    <dbReference type="NCBI Taxonomy" id="418985"/>
    <lineage>
        <taxon>Eukaryota</taxon>
        <taxon>Metazoa</taxon>
        <taxon>Ecdysozoa</taxon>
        <taxon>Arthropoda</taxon>
        <taxon>Chelicerata</taxon>
        <taxon>Arachnida</taxon>
        <taxon>Acari</taxon>
        <taxon>Parasitiformes</taxon>
        <taxon>Mesostigmata</taxon>
        <taxon>Gamasina</taxon>
        <taxon>Dermanyssoidea</taxon>
        <taxon>Laelapidae</taxon>
        <taxon>Tropilaelaps</taxon>
    </lineage>
</organism>
<dbReference type="Proteomes" id="UP000192247">
    <property type="component" value="Unassembled WGS sequence"/>
</dbReference>
<protein>
    <submittedName>
        <fullName evidence="3">Cuticle protein 10.9-like</fullName>
    </submittedName>
</protein>
<gene>
    <name evidence="3" type="ORF">BIW11_03545</name>
</gene>
<dbReference type="AlphaFoldDB" id="A0A1V9XJN2"/>
<accession>A0A1V9XJN2</accession>
<proteinExistence type="predicted"/>
<feature type="chain" id="PRO_5012912804" evidence="2">
    <location>
        <begin position="17"/>
        <end position="145"/>
    </location>
</feature>
<keyword evidence="1" id="KW-1133">Transmembrane helix</keyword>
<dbReference type="InParanoid" id="A0A1V9XJN2"/>
<name>A0A1V9XJN2_9ACAR</name>
<dbReference type="EMBL" id="MNPL01009669">
    <property type="protein sequence ID" value="OQR73603.1"/>
    <property type="molecule type" value="Genomic_DNA"/>
</dbReference>
<sequence>MMDIWVLLLNNYTASAADIDRMTRMTVSWLVLYRPPCCLELPSLASGNQWWAWLTQRKATESYGEGSHSHSQQADANGRFTGEYTIQLADIRSRTVSHRHLSVPRRLFWDLLLLLPLPLVLLNVLVVFPFIAWVMFQLASPICAY</sequence>
<keyword evidence="1" id="KW-0472">Membrane</keyword>
<keyword evidence="4" id="KW-1185">Reference proteome</keyword>
<evidence type="ECO:0000313" key="3">
    <source>
        <dbReference type="EMBL" id="OQR73603.1"/>
    </source>
</evidence>
<dbReference type="OrthoDB" id="6381807at2759"/>